<evidence type="ECO:0000313" key="2">
    <source>
        <dbReference type="EMBL" id="TPP65634.1"/>
    </source>
</evidence>
<feature type="compositionally biased region" description="Basic and acidic residues" evidence="1">
    <location>
        <begin position="20"/>
        <end position="29"/>
    </location>
</feature>
<gene>
    <name evidence="2" type="ORF">FGIG_10201</name>
</gene>
<reference evidence="2 3" key="1">
    <citation type="submission" date="2019-04" db="EMBL/GenBank/DDBJ databases">
        <title>Annotation for the trematode Fasciola gigantica.</title>
        <authorList>
            <person name="Choi Y.-J."/>
        </authorList>
    </citation>
    <scope>NUCLEOTIDE SEQUENCE [LARGE SCALE GENOMIC DNA]</scope>
    <source>
        <strain evidence="2">Uganda_cow_1</strain>
    </source>
</reference>
<comment type="caution">
    <text evidence="2">The sequence shown here is derived from an EMBL/GenBank/DDBJ whole genome shotgun (WGS) entry which is preliminary data.</text>
</comment>
<sequence>MRRPEGLKKNTAPRSSPSTSRKEEGKATEHMIVQKSPWTKPVNTLSVRQSSSPGKSFRLLYDASLLRR</sequence>
<dbReference type="EMBL" id="SUNJ01002903">
    <property type="protein sequence ID" value="TPP65634.1"/>
    <property type="molecule type" value="Genomic_DNA"/>
</dbReference>
<evidence type="ECO:0000313" key="3">
    <source>
        <dbReference type="Proteomes" id="UP000316759"/>
    </source>
</evidence>
<evidence type="ECO:0000256" key="1">
    <source>
        <dbReference type="SAM" id="MobiDB-lite"/>
    </source>
</evidence>
<protein>
    <submittedName>
        <fullName evidence="2">Uncharacterized protein</fullName>
    </submittedName>
</protein>
<name>A0A504YVY9_FASGI</name>
<organism evidence="2 3">
    <name type="scientific">Fasciola gigantica</name>
    <name type="common">Giant liver fluke</name>
    <dbReference type="NCBI Taxonomy" id="46835"/>
    <lineage>
        <taxon>Eukaryota</taxon>
        <taxon>Metazoa</taxon>
        <taxon>Spiralia</taxon>
        <taxon>Lophotrochozoa</taxon>
        <taxon>Platyhelminthes</taxon>
        <taxon>Trematoda</taxon>
        <taxon>Digenea</taxon>
        <taxon>Plagiorchiida</taxon>
        <taxon>Echinostomata</taxon>
        <taxon>Echinostomatoidea</taxon>
        <taxon>Fasciolidae</taxon>
        <taxon>Fasciola</taxon>
    </lineage>
</organism>
<feature type="region of interest" description="Disordered" evidence="1">
    <location>
        <begin position="1"/>
        <end position="54"/>
    </location>
</feature>
<accession>A0A504YVY9</accession>
<feature type="compositionally biased region" description="Polar residues" evidence="1">
    <location>
        <begin position="41"/>
        <end position="54"/>
    </location>
</feature>
<keyword evidence="3" id="KW-1185">Reference proteome</keyword>
<dbReference type="Proteomes" id="UP000316759">
    <property type="component" value="Unassembled WGS sequence"/>
</dbReference>
<proteinExistence type="predicted"/>
<dbReference type="AlphaFoldDB" id="A0A504YVY9"/>